<reference evidence="3" key="1">
    <citation type="submission" date="2015-11" db="EMBL/GenBank/DDBJ databases">
        <title>Complete genome sequence of a polyethylene glycol-degrading strain Sphingopyxis terrae strain 203-1 (NBRC 15098).</title>
        <authorList>
            <person name="Yoshiyuki O."/>
            <person name="Shouta N."/>
            <person name="Nagata Y."/>
            <person name="Numata M."/>
            <person name="Tsuchikane K."/>
            <person name="Hosoyama A."/>
            <person name="Yamazoe A."/>
            <person name="Tsuda M."/>
            <person name="Fujita N."/>
            <person name="Kawai F."/>
        </authorList>
    </citation>
    <scope>NUCLEOTIDE SEQUENCE [LARGE SCALE GENOMIC DNA]</scope>
    <source>
        <strain evidence="3">203-1</strain>
    </source>
</reference>
<evidence type="ECO:0000313" key="3">
    <source>
        <dbReference type="Proteomes" id="UP000076234"/>
    </source>
</evidence>
<dbReference type="KEGG" id="ster:AOA14_15605"/>
<dbReference type="InterPro" id="IPR018705">
    <property type="entry name" value="DUF2134_membrane"/>
</dbReference>
<dbReference type="Proteomes" id="UP000076234">
    <property type="component" value="Chromosome"/>
</dbReference>
<protein>
    <recommendedName>
        <fullName evidence="1">DUF2134 domain-containing protein</fullName>
    </recommendedName>
</protein>
<accession>A0A142W1Z1</accession>
<gene>
    <name evidence="2" type="ORF">AOA14_15605</name>
</gene>
<dbReference type="RefSeq" id="WP_062902458.1">
    <property type="nucleotide sequence ID" value="NZ_CP013342.1"/>
</dbReference>
<proteinExistence type="predicted"/>
<reference evidence="2 3" key="2">
    <citation type="journal article" date="2016" name="Genome Announc.">
        <title>Complete Genome Sequence of Sphingopyxis terrae Strain 203-1 (NBRC 111660), a Polyethylene Glycol Degrader.</title>
        <authorList>
            <person name="Ohtsubo Y."/>
            <person name="Nonoyama S."/>
            <person name="Nagata Y."/>
            <person name="Numata M."/>
            <person name="Tsuchikane K."/>
            <person name="Hosoyama A."/>
            <person name="Yamazoe A."/>
            <person name="Tsuda M."/>
            <person name="Fujita N."/>
            <person name="Kawai F."/>
        </authorList>
    </citation>
    <scope>NUCLEOTIDE SEQUENCE [LARGE SCALE GENOMIC DNA]</scope>
    <source>
        <strain evidence="2 3">203-1</strain>
    </source>
</reference>
<evidence type="ECO:0000259" key="1">
    <source>
        <dbReference type="Pfam" id="PF09977"/>
    </source>
</evidence>
<sequence>MRRRILAKLARDTRGGISIASALAMTMLIGSAALAVDFGSLYLDRRKLQGIADAAALAAAGRPGNERAAADRIIAANCNCAITISAFQAGTYTADPGIAAEQRFARGGYTPNAIHVVLTRERPLFFGRFLTGRDHSVIYASATAARQGYAAFSLGSRVAAVHGGLRNALLSALTGSQVNLNLMDCKALADADIDLLAFSDALRTELDADVLTFGQTLDTQATLPQVLGALAKASDGQAAKAIGTLADAALPRSLLPSRAIDLGPRASSIRIDPANPVKVNALSMVRTMLLLANANRQLDLATGVTIPGGSGIDVALMIGEPPANSPLISVTEKQDVIVRTAQVRLKLAASVNTPLAAIDIPVYTELGSAEARISDIDCHHGSDAVTLGIKTAPATLSIGKVNAIDFQNIQRPLNPQPVKLLSLPLASVNAKAELVLSDLSEKPARFTRDDIDVGRVKTVESGGLVSGAAKSLADRMDLSVNILGIGLNAKALTSLVGDTVGLAAPVLDGVLESVTATLGLHLGEADARVNALRCGKARLV</sequence>
<name>A0A142W1Z1_9SPHN</name>
<dbReference type="EMBL" id="CP013342">
    <property type="protein sequence ID" value="AMU96033.1"/>
    <property type="molecule type" value="Genomic_DNA"/>
</dbReference>
<organism evidence="2 3">
    <name type="scientific">Sphingopyxis terrae subsp. terrae NBRC 15098</name>
    <dbReference type="NCBI Taxonomy" id="1219058"/>
    <lineage>
        <taxon>Bacteria</taxon>
        <taxon>Pseudomonadati</taxon>
        <taxon>Pseudomonadota</taxon>
        <taxon>Alphaproteobacteria</taxon>
        <taxon>Sphingomonadales</taxon>
        <taxon>Sphingomonadaceae</taxon>
        <taxon>Sphingopyxis</taxon>
    </lineage>
</organism>
<dbReference type="STRING" id="1219058.AOA14_15605"/>
<dbReference type="AlphaFoldDB" id="A0A142W1Z1"/>
<feature type="domain" description="DUF2134" evidence="1">
    <location>
        <begin position="59"/>
        <end position="144"/>
    </location>
</feature>
<evidence type="ECO:0000313" key="2">
    <source>
        <dbReference type="EMBL" id="AMU96033.1"/>
    </source>
</evidence>
<dbReference type="Pfam" id="PF09977">
    <property type="entry name" value="Tad_C"/>
    <property type="match status" value="1"/>
</dbReference>